<evidence type="ECO:0000313" key="3">
    <source>
        <dbReference type="Proteomes" id="UP001174136"/>
    </source>
</evidence>
<organism evidence="2 3">
    <name type="scientific">Merluccius polli</name>
    <name type="common">Benguela hake</name>
    <name type="synonym">Merluccius cadenati</name>
    <dbReference type="NCBI Taxonomy" id="89951"/>
    <lineage>
        <taxon>Eukaryota</taxon>
        <taxon>Metazoa</taxon>
        <taxon>Chordata</taxon>
        <taxon>Craniata</taxon>
        <taxon>Vertebrata</taxon>
        <taxon>Euteleostomi</taxon>
        <taxon>Actinopterygii</taxon>
        <taxon>Neopterygii</taxon>
        <taxon>Teleostei</taxon>
        <taxon>Neoteleostei</taxon>
        <taxon>Acanthomorphata</taxon>
        <taxon>Zeiogadaria</taxon>
        <taxon>Gadariae</taxon>
        <taxon>Gadiformes</taxon>
        <taxon>Gadoidei</taxon>
        <taxon>Merlucciidae</taxon>
        <taxon>Merluccius</taxon>
    </lineage>
</organism>
<dbReference type="PANTHER" id="PTHR31025:SF22">
    <property type="entry name" value="IP13529P"/>
    <property type="match status" value="1"/>
</dbReference>
<dbReference type="PANTHER" id="PTHR31025">
    <property type="entry name" value="SI:CH211-196P9.1-RELATED"/>
    <property type="match status" value="1"/>
</dbReference>
<comment type="caution">
    <text evidence="2">The sequence shown here is derived from an EMBL/GenBank/DDBJ whole genome shotgun (WGS) entry which is preliminary data.</text>
</comment>
<feature type="compositionally biased region" description="Low complexity" evidence="1">
    <location>
        <begin position="91"/>
        <end position="107"/>
    </location>
</feature>
<proteinExistence type="predicted"/>
<name>A0AA47MAM0_MERPO</name>
<sequence>MAGWEEHLTTYLRSVFSQETTIKQVIGVLMNLGVDSTQDLIYVAADDLAGALKPIEIRKVLTCINHCEELSTLDDSCFSDSEDSASQRGPASHARSSASSSLPSSASTTESVGSGCSPLGENNWHYSFNIPWNKIPSTTKKLLEDGKRPSDSQRREVVRVLVAEILAVCNKPGKRHITEIARKMVLQYPTSFRDVIEGQVVGTGYDSLTKQFISRIDNYRRLQAKPARKRLPEDASPTDAKKTKDAYGCVNSDPVLPPGETKQMQKEKQEELLKMFMQKDKDAKKIERLMVETFPSQRRDIMSGPKDTEEILKDWPFLFQDNGMRIHFKELTGVQIDSDFEESTTTKFRRVLQYFQFVQTDPSCNAGSILSRTLSGGDGMCAAVMLLLDHFKEQQEKMFVNVDDTDVAADVDTTKLPWTPCLVVCGDSALTAKFFMVAVDQVIVNEHFTSFSKAFQLMFCSYYVHNIDYPVEMRATLEFLQRCIFKINPDKGTKVARKEKGRQYAVNPRVVTLISKIANFEWTE</sequence>
<reference evidence="2" key="1">
    <citation type="journal article" date="2023" name="Front. Mar. Sci.">
        <title>A new Merluccius polli reference genome to investigate the effects of global change in West African waters.</title>
        <authorList>
            <person name="Mateo J.L."/>
            <person name="Blanco-Fernandez C."/>
            <person name="Garcia-Vazquez E."/>
            <person name="Machado-Schiaffino G."/>
        </authorList>
    </citation>
    <scope>NUCLEOTIDE SEQUENCE</scope>
    <source>
        <strain evidence="2">C29</strain>
        <tissue evidence="2">Fin</tissue>
    </source>
</reference>
<evidence type="ECO:0000313" key="2">
    <source>
        <dbReference type="EMBL" id="KAK0136718.1"/>
    </source>
</evidence>
<accession>A0AA47MAM0</accession>
<gene>
    <name evidence="2" type="ORF">N1851_027124</name>
</gene>
<evidence type="ECO:0000256" key="1">
    <source>
        <dbReference type="SAM" id="MobiDB-lite"/>
    </source>
</evidence>
<feature type="region of interest" description="Disordered" evidence="1">
    <location>
        <begin position="79"/>
        <end position="114"/>
    </location>
</feature>
<protein>
    <submittedName>
        <fullName evidence="2">Uncharacterized protein</fullName>
    </submittedName>
</protein>
<dbReference type="Proteomes" id="UP001174136">
    <property type="component" value="Unassembled WGS sequence"/>
</dbReference>
<dbReference type="EMBL" id="JAOPHQ010005131">
    <property type="protein sequence ID" value="KAK0136718.1"/>
    <property type="molecule type" value="Genomic_DNA"/>
</dbReference>
<dbReference type="AlphaFoldDB" id="A0AA47MAM0"/>
<feature type="region of interest" description="Disordered" evidence="1">
    <location>
        <begin position="225"/>
        <end position="262"/>
    </location>
</feature>
<keyword evidence="3" id="KW-1185">Reference proteome</keyword>